<feature type="region of interest" description="Disordered" evidence="2">
    <location>
        <begin position="1"/>
        <end position="67"/>
    </location>
</feature>
<accession>A0A1B9IUZ2</accession>
<dbReference type="AlphaFoldDB" id="A0A1B9IUZ2"/>
<protein>
    <submittedName>
        <fullName evidence="3">Uncharacterized protein</fullName>
    </submittedName>
</protein>
<reference evidence="3 4" key="1">
    <citation type="submission" date="2013-07" db="EMBL/GenBank/DDBJ databases">
        <title>The Genome Sequence of Kwoniella mangroviensis CBS10435.</title>
        <authorList>
            <consortium name="The Broad Institute Genome Sequencing Platform"/>
            <person name="Cuomo C."/>
            <person name="Litvintseva A."/>
            <person name="Chen Y."/>
            <person name="Heitman J."/>
            <person name="Sun S."/>
            <person name="Springer D."/>
            <person name="Dromer F."/>
            <person name="Young S.K."/>
            <person name="Zeng Q."/>
            <person name="Gargeya S."/>
            <person name="Fitzgerald M."/>
            <person name="Abouelleil A."/>
            <person name="Alvarado L."/>
            <person name="Berlin A.M."/>
            <person name="Chapman S.B."/>
            <person name="Dewar J."/>
            <person name="Goldberg J."/>
            <person name="Griggs A."/>
            <person name="Gujja S."/>
            <person name="Hansen M."/>
            <person name="Howarth C."/>
            <person name="Imamovic A."/>
            <person name="Larimer J."/>
            <person name="McCowan C."/>
            <person name="Murphy C."/>
            <person name="Pearson M."/>
            <person name="Priest M."/>
            <person name="Roberts A."/>
            <person name="Saif S."/>
            <person name="Shea T."/>
            <person name="Sykes S."/>
            <person name="Wortman J."/>
            <person name="Nusbaum C."/>
            <person name="Birren B."/>
        </authorList>
    </citation>
    <scope>NUCLEOTIDE SEQUENCE [LARGE SCALE GENOMIC DNA]</scope>
    <source>
        <strain evidence="3 4">CBS 10435</strain>
    </source>
</reference>
<name>A0A1B9IUZ2_9TREE</name>
<evidence type="ECO:0000313" key="3">
    <source>
        <dbReference type="EMBL" id="OCF59234.1"/>
    </source>
</evidence>
<feature type="compositionally biased region" description="Polar residues" evidence="2">
    <location>
        <begin position="21"/>
        <end position="30"/>
    </location>
</feature>
<feature type="compositionally biased region" description="Polar residues" evidence="2">
    <location>
        <begin position="55"/>
        <end position="67"/>
    </location>
</feature>
<sequence length="257" mass="30168">MTGEVSLATINLNPPSKRPHSSSIPNAHQSDNPHKRHSDAECPQGKARRIESGPGSDQTLNPTKNKIPTINELSRYLNEAQAELKLTRTKKEKESRLMRLTENYQVMKIHLIKEKINNTTLIKEKEVLEKDNERLRMELKEVRDTAKKIDPEVNERKGEDRDETIRKLEEQLAEEKLWNVSHRKVLHSRFETINSLGHRLRSKDEDLERLKNTIEEKEKTEGALRERTKNFEDKLLEIRRRVSSEWKERSGETEKLQ</sequence>
<gene>
    <name evidence="3" type="ORF">L486_03737</name>
</gene>
<feature type="coiled-coil region" evidence="1">
    <location>
        <begin position="70"/>
        <end position="145"/>
    </location>
</feature>
<dbReference type="EMBL" id="KI669461">
    <property type="protein sequence ID" value="OCF59234.1"/>
    <property type="molecule type" value="Genomic_DNA"/>
</dbReference>
<evidence type="ECO:0000313" key="4">
    <source>
        <dbReference type="Proteomes" id="UP000092583"/>
    </source>
</evidence>
<proteinExistence type="predicted"/>
<keyword evidence="4" id="KW-1185">Reference proteome</keyword>
<organism evidence="3 4">
    <name type="scientific">Kwoniella mangroviensis CBS 10435</name>
    <dbReference type="NCBI Taxonomy" id="1331196"/>
    <lineage>
        <taxon>Eukaryota</taxon>
        <taxon>Fungi</taxon>
        <taxon>Dikarya</taxon>
        <taxon>Basidiomycota</taxon>
        <taxon>Agaricomycotina</taxon>
        <taxon>Tremellomycetes</taxon>
        <taxon>Tremellales</taxon>
        <taxon>Cryptococcaceae</taxon>
        <taxon>Kwoniella</taxon>
    </lineage>
</organism>
<dbReference type="Proteomes" id="UP000092583">
    <property type="component" value="Unassembled WGS sequence"/>
</dbReference>
<feature type="coiled-coil region" evidence="1">
    <location>
        <begin position="193"/>
        <end position="227"/>
    </location>
</feature>
<evidence type="ECO:0000256" key="1">
    <source>
        <dbReference type="SAM" id="Coils"/>
    </source>
</evidence>
<evidence type="ECO:0000256" key="2">
    <source>
        <dbReference type="SAM" id="MobiDB-lite"/>
    </source>
</evidence>
<keyword evidence="1" id="KW-0175">Coiled coil</keyword>
<reference evidence="4" key="2">
    <citation type="submission" date="2013-12" db="EMBL/GenBank/DDBJ databases">
        <title>Evolution of pathogenesis and genome organization in the Tremellales.</title>
        <authorList>
            <person name="Cuomo C."/>
            <person name="Litvintseva A."/>
            <person name="Heitman J."/>
            <person name="Chen Y."/>
            <person name="Sun S."/>
            <person name="Springer D."/>
            <person name="Dromer F."/>
            <person name="Young S."/>
            <person name="Zeng Q."/>
            <person name="Chapman S."/>
            <person name="Gujja S."/>
            <person name="Saif S."/>
            <person name="Birren B."/>
        </authorList>
    </citation>
    <scope>NUCLEOTIDE SEQUENCE [LARGE SCALE GENOMIC DNA]</scope>
    <source>
        <strain evidence="4">CBS 10435</strain>
    </source>
</reference>